<dbReference type="Pfam" id="PF13619">
    <property type="entry name" value="KTSC"/>
    <property type="match status" value="1"/>
</dbReference>
<dbReference type="GeneID" id="80402117"/>
<feature type="domain" description="KTSC" evidence="1">
    <location>
        <begin position="32"/>
        <end position="83"/>
    </location>
</feature>
<dbReference type="EMBL" id="LC711080">
    <property type="protein sequence ID" value="BDI54962.1"/>
    <property type="molecule type" value="Genomic_DNA"/>
</dbReference>
<evidence type="ECO:0000313" key="2">
    <source>
        <dbReference type="EMBL" id="BDI54962.1"/>
    </source>
</evidence>
<dbReference type="RefSeq" id="YP_010772405.1">
    <property type="nucleotide sequence ID" value="NC_074643.1"/>
</dbReference>
<proteinExistence type="predicted"/>
<keyword evidence="3" id="KW-1185">Reference proteome</keyword>
<dbReference type="InterPro" id="IPR025309">
    <property type="entry name" value="KTSC_dom"/>
</dbReference>
<name>A0AA35G7C8_9CAUD</name>
<evidence type="ECO:0000259" key="1">
    <source>
        <dbReference type="Pfam" id="PF13619"/>
    </source>
</evidence>
<accession>A0AA35G7C8</accession>
<evidence type="ECO:0000313" key="3">
    <source>
        <dbReference type="Proteomes" id="UP001162249"/>
    </source>
</evidence>
<sequence length="142" mass="16784">MTWKTLEREEGKFIARAKKTADYYGPWINTPESSNVLRFCYAMAKLIVDFKNGSEYAYFVPPSYYIAMNNAPSKGRFVHNELRKANKPYRLLRGPFKKPIGEVRREVPYRTEPGRPRRKYGEEVLRGPFKEKKPKWEGGEEW</sequence>
<reference evidence="2 3" key="1">
    <citation type="journal article" date="2022" name="Nat. Microbiol.">
        <title>Three families of Asgard archaeal viruses identified in metagenome-assembled genomes.</title>
        <authorList>
            <person name="Medvedeva S."/>
            <person name="Sun J."/>
            <person name="Yutin N."/>
            <person name="Koonin E.V."/>
            <person name="Nunoura T."/>
            <person name="Rinke C."/>
            <person name="Krupovic M."/>
        </authorList>
    </citation>
    <scope>NUCLEOTIDE SEQUENCE [LARGE SCALE GENOMIC DNA]</scope>
    <source>
        <strain evidence="2">VerdaV4</strain>
    </source>
</reference>
<dbReference type="KEGG" id="vg:80402117"/>
<dbReference type="Proteomes" id="UP001162249">
    <property type="component" value="Segment"/>
</dbReference>
<organism evidence="2 3">
    <name type="scientific">Lokiarchaeia virus VerdaV4</name>
    <dbReference type="NCBI Taxonomy" id="3070172"/>
    <lineage>
        <taxon>Viruses</taxon>
        <taxon>Duplodnaviria</taxon>
        <taxon>Heunggongvirae</taxon>
        <taxon>Uroviricota</taxon>
        <taxon>Caudoviricetes</taxon>
        <taxon>Verdandiviridae</taxon>
        <taxon>Dolusvirus</taxon>
        <taxon>Dolusvirus pacificense</taxon>
    </lineage>
</organism>
<protein>
    <submittedName>
        <fullName evidence="2">KTSC protein</fullName>
    </submittedName>
</protein>